<evidence type="ECO:0000256" key="7">
    <source>
        <dbReference type="SAM" id="Phobius"/>
    </source>
</evidence>
<dbReference type="PANTHER" id="PTHR30250:SF10">
    <property type="entry name" value="LIPOPOLYSACCHARIDE BIOSYNTHESIS PROTEIN WZXC"/>
    <property type="match status" value="1"/>
</dbReference>
<feature type="transmembrane region" description="Helical" evidence="7">
    <location>
        <begin position="285"/>
        <end position="303"/>
    </location>
</feature>
<dbReference type="RefSeq" id="WP_121576610.1">
    <property type="nucleotide sequence ID" value="NZ_MJLZ01000071.1"/>
</dbReference>
<feature type="transmembrane region" description="Helical" evidence="7">
    <location>
        <begin position="205"/>
        <end position="222"/>
    </location>
</feature>
<feature type="transmembrane region" description="Helical" evidence="7">
    <location>
        <begin position="323"/>
        <end position="344"/>
    </location>
</feature>
<accession>A0A421DJ50</accession>
<feature type="transmembrane region" description="Helical" evidence="7">
    <location>
        <begin position="412"/>
        <end position="433"/>
    </location>
</feature>
<evidence type="ECO:0000256" key="2">
    <source>
        <dbReference type="ARBA" id="ARBA00007430"/>
    </source>
</evidence>
<evidence type="ECO:0000256" key="4">
    <source>
        <dbReference type="ARBA" id="ARBA00022692"/>
    </source>
</evidence>
<comment type="subcellular location">
    <subcellularLocation>
        <location evidence="1">Cell membrane</location>
        <topology evidence="1">Multi-pass membrane protein</topology>
    </subcellularLocation>
</comment>
<evidence type="ECO:0000313" key="9">
    <source>
        <dbReference type="Proteomes" id="UP000285648"/>
    </source>
</evidence>
<dbReference type="PANTHER" id="PTHR30250">
    <property type="entry name" value="PST FAMILY PREDICTED COLANIC ACID TRANSPORTER"/>
    <property type="match status" value="1"/>
</dbReference>
<keyword evidence="9" id="KW-1185">Reference proteome</keyword>
<keyword evidence="5 7" id="KW-1133">Transmembrane helix</keyword>
<reference evidence="8 9" key="1">
    <citation type="submission" date="2016-09" db="EMBL/GenBank/DDBJ databases">
        <authorList>
            <person name="Doonan J."/>
            <person name="Pachebat J.A."/>
            <person name="Golyshin P.N."/>
            <person name="Denman S."/>
            <person name="Mcdonald J.E."/>
        </authorList>
    </citation>
    <scope>NUCLEOTIDE SEQUENCE [LARGE SCALE GENOMIC DNA]</scope>
    <source>
        <strain evidence="8 9">NCPPB 3934</strain>
    </source>
</reference>
<evidence type="ECO:0000313" key="8">
    <source>
        <dbReference type="EMBL" id="RLM18274.1"/>
    </source>
</evidence>
<dbReference type="Proteomes" id="UP000285648">
    <property type="component" value="Unassembled WGS sequence"/>
</dbReference>
<sequence length="475" mass="53040">MGLLSNTKWIGLSQGFKILVQLLSMVVLARLIPPDEYGLMAMALVVVNLAMLIRDLGTSAAIIQRKELLDKTINAIFWLNVFMGGIVCLFVVVTSPVVAFLFHQEKLILVLCLISLSFPLGSSSATHLALLERQSKFRKVALIEVSSSLVSFIAAVSMALMGYGVLSLVIQILVLNLLSTIQLWHASDWRPSLKKIWDINELKNIFGFSANLTFFNFINYFSRNVDSMIIGHYMSANILGAYSLAYRVMLFPLQSLTFVASRALFPILSQYQDDPEKTRKVYSDVIYYILIIVMPLMLGVAVLSKEFVLIVFGDKWMLTSDILIWLAPTAIIQSVLSTSGTIFMSKGRTDTLMLLGVIGAILQVSAFLIGVKFGIIIFAQLYFLANVINLFPVMFFVFRLTGLSSLLVLKKIAPIFISSVGVFIVVSYVKFYSSISFTMFYSFILSVLSGIIAYAVMIIILDKQLRSIMLKVFQR</sequence>
<feature type="transmembrane region" description="Helical" evidence="7">
    <location>
        <begin position="166"/>
        <end position="184"/>
    </location>
</feature>
<name>A0A421DJ50_9GAMM</name>
<feature type="transmembrane region" description="Helical" evidence="7">
    <location>
        <begin position="75"/>
        <end position="102"/>
    </location>
</feature>
<organism evidence="8 9">
    <name type="scientific">Brenneria alni</name>
    <dbReference type="NCBI Taxonomy" id="71656"/>
    <lineage>
        <taxon>Bacteria</taxon>
        <taxon>Pseudomonadati</taxon>
        <taxon>Pseudomonadota</taxon>
        <taxon>Gammaproteobacteria</taxon>
        <taxon>Enterobacterales</taxon>
        <taxon>Pectobacteriaceae</taxon>
        <taxon>Brenneria</taxon>
    </lineage>
</organism>
<evidence type="ECO:0000256" key="6">
    <source>
        <dbReference type="ARBA" id="ARBA00023136"/>
    </source>
</evidence>
<protein>
    <submittedName>
        <fullName evidence="8">Lipopolysaccharide biosynthesis protein</fullName>
    </submittedName>
</protein>
<comment type="caution">
    <text evidence="8">The sequence shown here is derived from an EMBL/GenBank/DDBJ whole genome shotgun (WGS) entry which is preliminary data.</text>
</comment>
<feature type="transmembrane region" description="Helical" evidence="7">
    <location>
        <begin position="38"/>
        <end position="63"/>
    </location>
</feature>
<comment type="similarity">
    <text evidence="2">Belongs to the polysaccharide synthase family.</text>
</comment>
<evidence type="ECO:0000256" key="3">
    <source>
        <dbReference type="ARBA" id="ARBA00022475"/>
    </source>
</evidence>
<feature type="transmembrane region" description="Helical" evidence="7">
    <location>
        <begin position="375"/>
        <end position="400"/>
    </location>
</feature>
<feature type="transmembrane region" description="Helical" evidence="7">
    <location>
        <begin position="108"/>
        <end position="130"/>
    </location>
</feature>
<dbReference type="CDD" id="cd13127">
    <property type="entry name" value="MATE_tuaB_like"/>
    <property type="match status" value="1"/>
</dbReference>
<feature type="transmembrane region" description="Helical" evidence="7">
    <location>
        <begin position="439"/>
        <end position="461"/>
    </location>
</feature>
<keyword evidence="3" id="KW-1003">Cell membrane</keyword>
<dbReference type="OrthoDB" id="8538786at2"/>
<gene>
    <name evidence="8" type="ORF">BIY29_18490</name>
</gene>
<feature type="transmembrane region" description="Helical" evidence="7">
    <location>
        <begin position="12"/>
        <end position="32"/>
    </location>
</feature>
<dbReference type="Pfam" id="PF13440">
    <property type="entry name" value="Polysacc_synt_3"/>
    <property type="match status" value="1"/>
</dbReference>
<dbReference type="EMBL" id="MJLZ01000071">
    <property type="protein sequence ID" value="RLM18274.1"/>
    <property type="molecule type" value="Genomic_DNA"/>
</dbReference>
<proteinExistence type="inferred from homology"/>
<keyword evidence="6 7" id="KW-0472">Membrane</keyword>
<evidence type="ECO:0000256" key="1">
    <source>
        <dbReference type="ARBA" id="ARBA00004651"/>
    </source>
</evidence>
<dbReference type="GO" id="GO:0005886">
    <property type="term" value="C:plasma membrane"/>
    <property type="evidence" value="ECO:0007669"/>
    <property type="project" value="UniProtKB-SubCell"/>
</dbReference>
<feature type="transmembrane region" description="Helical" evidence="7">
    <location>
        <begin position="351"/>
        <end position="369"/>
    </location>
</feature>
<dbReference type="AlphaFoldDB" id="A0A421DJ50"/>
<evidence type="ECO:0000256" key="5">
    <source>
        <dbReference type="ARBA" id="ARBA00022989"/>
    </source>
</evidence>
<keyword evidence="4 7" id="KW-0812">Transmembrane</keyword>
<dbReference type="InterPro" id="IPR050833">
    <property type="entry name" value="Poly_Biosynth_Transport"/>
</dbReference>